<evidence type="ECO:0000256" key="1">
    <source>
        <dbReference type="ARBA" id="ARBA00004167"/>
    </source>
</evidence>
<dbReference type="PANTHER" id="PTHR23037">
    <property type="entry name" value="CYTOKINE RECEPTOR"/>
    <property type="match status" value="1"/>
</dbReference>
<organism evidence="9 10">
    <name type="scientific">Electrophorus electricus</name>
    <name type="common">Electric eel</name>
    <name type="synonym">Gymnotus electricus</name>
    <dbReference type="NCBI Taxonomy" id="8005"/>
    <lineage>
        <taxon>Eukaryota</taxon>
        <taxon>Metazoa</taxon>
        <taxon>Chordata</taxon>
        <taxon>Craniata</taxon>
        <taxon>Vertebrata</taxon>
        <taxon>Euteleostomi</taxon>
        <taxon>Actinopterygii</taxon>
        <taxon>Neopterygii</taxon>
        <taxon>Teleostei</taxon>
        <taxon>Ostariophysi</taxon>
        <taxon>Gymnotiformes</taxon>
        <taxon>Gymnotoidei</taxon>
        <taxon>Gymnotidae</taxon>
        <taxon>Electrophorus</taxon>
    </lineage>
</organism>
<keyword evidence="4" id="KW-1133">Transmembrane helix</keyword>
<protein>
    <submittedName>
        <fullName evidence="9">MPL proto-oncogene, thrombopoietin receptor</fullName>
    </submittedName>
</protein>
<dbReference type="SUPFAM" id="SSF49265">
    <property type="entry name" value="Fibronectin type III"/>
    <property type="match status" value="4"/>
</dbReference>
<evidence type="ECO:0000256" key="5">
    <source>
        <dbReference type="ARBA" id="ARBA00023136"/>
    </source>
</evidence>
<evidence type="ECO:0000259" key="8">
    <source>
        <dbReference type="Pfam" id="PF09067"/>
    </source>
</evidence>
<evidence type="ECO:0000256" key="6">
    <source>
        <dbReference type="ARBA" id="ARBA00023170"/>
    </source>
</evidence>
<accession>A0A4W4EZL7</accession>
<reference evidence="9" key="5">
    <citation type="submission" date="2025-09" db="UniProtKB">
        <authorList>
            <consortium name="Ensembl"/>
        </authorList>
    </citation>
    <scope>IDENTIFICATION</scope>
</reference>
<dbReference type="GO" id="GO:0004896">
    <property type="term" value="F:cytokine receptor activity"/>
    <property type="evidence" value="ECO:0007669"/>
    <property type="project" value="TreeGrafter"/>
</dbReference>
<dbReference type="Proteomes" id="UP000314983">
    <property type="component" value="Chromosome 3"/>
</dbReference>
<keyword evidence="7" id="KW-0325">Glycoprotein</keyword>
<feature type="domain" description="Growth hormone/erythropoietin receptor ligand binding" evidence="8">
    <location>
        <begin position="34"/>
        <end position="115"/>
    </location>
</feature>
<dbReference type="AlphaFoldDB" id="A0A4W4EZL7"/>
<dbReference type="Ensembl" id="ENSEEET00000018015.2">
    <property type="protein sequence ID" value="ENSEEEP00000017816.2"/>
    <property type="gene ID" value="ENSEEEG00000008792.2"/>
</dbReference>
<sequence length="581" mass="65902">MRYDVPHGVSGLFHIGFTRALSIDALSVSPFADQVLLSAEENPKCFTRNLVDFTCFWEALVGTSYDFIYITDEGESRCNISQQDSEDSKVLHVYSRVCPYSFSPVLLYPPSNISFNLTGEAGQMLLMWSAPKEPKALHNQIEYEMHYSYRTSQVDNSCCKKCTVKMRLKPSKSVAFDGHWSDWSPAITAMVPQPAGERCHTPDLHQIQCTWNEELYEKTLVEYDAYDIFFRNIWESWNICGKASVSAIQCVFYGDESTIFKVYLRVGFEPLSRTFYKDIAWMNKSSKSIVKTEAPGGLQEKIDGGRLCLRWSCPLPLISQHLMYEVRYQLQGETGWKVNAKTNTCLDIQTGSQYAIQVKSYAQWIILQGAVESSGPNLSWYNCHQTQVFKNALYLFIAKLKQFLWPPVPNLNEVLENFLKDINEQNWEPKFSVKMCDDTPATVVEVMSESESQLMRKPSRASNCPLLMPQASMAADSIGEYSQDGLEVSREYVTLNTNVLPCLTGNDYVYSMNASPDLVGERLCCCSSSCSTTFSASTTSILNHSYLQSEFGRVNPPACHYTNLENTETARVKSKKEQEQK</sequence>
<name>A0A4W4EZL7_ELEEL</name>
<evidence type="ECO:0000313" key="9">
    <source>
        <dbReference type="Ensembl" id="ENSEEEP00000017816.2"/>
    </source>
</evidence>
<dbReference type="PANTHER" id="PTHR23037:SF34">
    <property type="entry name" value="THROMBOPOIETIN RECEPTOR ISOFORM X1"/>
    <property type="match status" value="1"/>
</dbReference>
<keyword evidence="6" id="KW-0675">Receptor</keyword>
<keyword evidence="2" id="KW-0812">Transmembrane</keyword>
<evidence type="ECO:0000313" key="10">
    <source>
        <dbReference type="Proteomes" id="UP000314983"/>
    </source>
</evidence>
<keyword evidence="5" id="KW-0472">Membrane</keyword>
<keyword evidence="3" id="KW-0732">Signal</keyword>
<keyword evidence="10" id="KW-1185">Reference proteome</keyword>
<reference evidence="9" key="3">
    <citation type="submission" date="2020-05" db="EMBL/GenBank/DDBJ databases">
        <title>Electrophorus electricus (electric eel) genome, fEleEle1, primary haplotype.</title>
        <authorList>
            <person name="Myers G."/>
            <person name="Meyer A."/>
            <person name="Fedrigo O."/>
            <person name="Formenti G."/>
            <person name="Rhie A."/>
            <person name="Tracey A."/>
            <person name="Sims Y."/>
            <person name="Jarvis E.D."/>
        </authorList>
    </citation>
    <scope>NUCLEOTIDE SEQUENCE [LARGE SCALE GENOMIC DNA]</scope>
</reference>
<reference evidence="9" key="4">
    <citation type="submission" date="2025-08" db="UniProtKB">
        <authorList>
            <consortium name="Ensembl"/>
        </authorList>
    </citation>
    <scope>IDENTIFICATION</scope>
</reference>
<dbReference type="GO" id="GO:0009897">
    <property type="term" value="C:external side of plasma membrane"/>
    <property type="evidence" value="ECO:0007669"/>
    <property type="project" value="TreeGrafter"/>
</dbReference>
<evidence type="ECO:0000256" key="2">
    <source>
        <dbReference type="ARBA" id="ARBA00022692"/>
    </source>
</evidence>
<dbReference type="InterPro" id="IPR015152">
    <property type="entry name" value="Growth/epo_recpt_lig-bind"/>
</dbReference>
<proteinExistence type="predicted"/>
<dbReference type="Gene3D" id="2.60.40.10">
    <property type="entry name" value="Immunoglobulins"/>
    <property type="match status" value="3"/>
</dbReference>
<dbReference type="GeneTree" id="ENSGT00940000166530"/>
<dbReference type="InterPro" id="IPR013783">
    <property type="entry name" value="Ig-like_fold"/>
</dbReference>
<evidence type="ECO:0000256" key="3">
    <source>
        <dbReference type="ARBA" id="ARBA00022729"/>
    </source>
</evidence>
<dbReference type="OMA" id="WTECLAD"/>
<evidence type="ECO:0000256" key="4">
    <source>
        <dbReference type="ARBA" id="ARBA00022989"/>
    </source>
</evidence>
<dbReference type="Pfam" id="PF09067">
    <property type="entry name" value="EpoR_lig-bind"/>
    <property type="match status" value="1"/>
</dbReference>
<dbReference type="InterPro" id="IPR036116">
    <property type="entry name" value="FN3_sf"/>
</dbReference>
<comment type="subcellular location">
    <subcellularLocation>
        <location evidence="1">Membrane</location>
        <topology evidence="1">Single-pass membrane protein</topology>
    </subcellularLocation>
</comment>
<reference evidence="10" key="1">
    <citation type="journal article" date="2014" name="Science">
        <title>Nonhuman genetics. Genomic basis for the convergent evolution of electric organs.</title>
        <authorList>
            <person name="Gallant J.R."/>
            <person name="Traeger L.L."/>
            <person name="Volkening J.D."/>
            <person name="Moffett H."/>
            <person name="Chen P.H."/>
            <person name="Novina C.D."/>
            <person name="Phillips G.N.Jr."/>
            <person name="Anand R."/>
            <person name="Wells G.B."/>
            <person name="Pinch M."/>
            <person name="Guth R."/>
            <person name="Unguez G.A."/>
            <person name="Albert J.S."/>
            <person name="Zakon H.H."/>
            <person name="Samanta M.P."/>
            <person name="Sussman M.R."/>
        </authorList>
    </citation>
    <scope>NUCLEOTIDE SEQUENCE [LARGE SCALE GENOMIC DNA]</scope>
</reference>
<dbReference type="STRING" id="8005.ENSEEEP00000017816"/>
<evidence type="ECO:0000256" key="7">
    <source>
        <dbReference type="ARBA" id="ARBA00023180"/>
    </source>
</evidence>
<reference evidence="10" key="2">
    <citation type="journal article" date="2017" name="Sci. Adv.">
        <title>A tail of two voltages: Proteomic comparison of the three electric organs of the electric eel.</title>
        <authorList>
            <person name="Traeger L.L."/>
            <person name="Sabat G."/>
            <person name="Barrett-Wilt G.A."/>
            <person name="Wells G.B."/>
            <person name="Sussman M.R."/>
        </authorList>
    </citation>
    <scope>NUCLEOTIDE SEQUENCE [LARGE SCALE GENOMIC DNA]</scope>
</reference>